<dbReference type="AlphaFoldDB" id="A0A074Z5W7"/>
<reference evidence="2 3" key="1">
    <citation type="journal article" date="2014" name="BMC Genomics">
        <title>Genome sequencing of four Aureobasidium pullulans varieties: biotechnological potential, stress tolerance, and description of new species.</title>
        <authorList>
            <person name="Gostin Ar C."/>
            <person name="Ohm R.A."/>
            <person name="Kogej T."/>
            <person name="Sonjak S."/>
            <person name="Turk M."/>
            <person name="Zajc J."/>
            <person name="Zalar P."/>
            <person name="Grube M."/>
            <person name="Sun H."/>
            <person name="Han J."/>
            <person name="Sharma A."/>
            <person name="Chiniquy J."/>
            <person name="Ngan C.Y."/>
            <person name="Lipzen A."/>
            <person name="Barry K."/>
            <person name="Grigoriev I.V."/>
            <person name="Gunde-Cimerman N."/>
        </authorList>
    </citation>
    <scope>NUCLEOTIDE SEQUENCE [LARGE SCALE GENOMIC DNA]</scope>
    <source>
        <strain evidence="2 3">EXF-2481</strain>
    </source>
</reference>
<accession>A0A074Z5W7</accession>
<keyword evidence="3" id="KW-1185">Reference proteome</keyword>
<dbReference type="EMBL" id="KL584762">
    <property type="protein sequence ID" value="KEQ94346.1"/>
    <property type="molecule type" value="Genomic_DNA"/>
</dbReference>
<gene>
    <name evidence="2" type="ORF">AUEXF2481DRAFT_30323</name>
</gene>
<dbReference type="Proteomes" id="UP000030641">
    <property type="component" value="Unassembled WGS sequence"/>
</dbReference>
<dbReference type="RefSeq" id="XP_013342822.1">
    <property type="nucleotide sequence ID" value="XM_013487368.1"/>
</dbReference>
<evidence type="ECO:0000256" key="1">
    <source>
        <dbReference type="SAM" id="MobiDB-lite"/>
    </source>
</evidence>
<evidence type="ECO:0000313" key="2">
    <source>
        <dbReference type="EMBL" id="KEQ94346.1"/>
    </source>
</evidence>
<dbReference type="OrthoDB" id="3937726at2759"/>
<dbReference type="HOGENOM" id="CLU_096851_1_0_1"/>
<feature type="region of interest" description="Disordered" evidence="1">
    <location>
        <begin position="160"/>
        <end position="180"/>
    </location>
</feature>
<sequence length="222" mass="26116">MALNMLRMLGVIRLPITTFTFVAKNARMFSGAPLRNWSNEPEIRRRQYVRRRTRFHTDPVYKEREASLTRTRPSYGRWQKANHDAYIKRLRSYTQVREASDPLYVLRNRVHMLVQHAWAMEDLPWKTHVPVLYEQRVQHKCGKCLVSRHGGVKMWWREKQPQGEENGKQDLEDQGQAAEAGDDGNKYLCHSCHFTGPEAMPEGYEDLLKITDIGERKKQLGH</sequence>
<evidence type="ECO:0000313" key="3">
    <source>
        <dbReference type="Proteomes" id="UP000030641"/>
    </source>
</evidence>
<name>A0A074Z5W7_AURSE</name>
<dbReference type="InParanoid" id="A0A074Z5W7"/>
<protein>
    <submittedName>
        <fullName evidence="2">Uncharacterized protein</fullName>
    </submittedName>
</protein>
<proteinExistence type="predicted"/>
<feature type="compositionally biased region" description="Basic and acidic residues" evidence="1">
    <location>
        <begin position="160"/>
        <end position="171"/>
    </location>
</feature>
<organism evidence="2 3">
    <name type="scientific">Aureobasidium subglaciale (strain EXF-2481)</name>
    <name type="common">Aureobasidium pullulans var. subglaciale</name>
    <dbReference type="NCBI Taxonomy" id="1043005"/>
    <lineage>
        <taxon>Eukaryota</taxon>
        <taxon>Fungi</taxon>
        <taxon>Dikarya</taxon>
        <taxon>Ascomycota</taxon>
        <taxon>Pezizomycotina</taxon>
        <taxon>Dothideomycetes</taxon>
        <taxon>Dothideomycetidae</taxon>
        <taxon>Dothideales</taxon>
        <taxon>Saccotheciaceae</taxon>
        <taxon>Aureobasidium</taxon>
    </lineage>
</organism>
<dbReference type="GeneID" id="25364156"/>